<sequence>MPEQRRLTPDTPRRQPWLHELELAVHGNATALSTHDGTMGAPGTGVFVDDRRVVSRLAVLADGQTGDLVTSSSVGQETQVLTSLRHLGTPGPDPTVELRRTRVVQDAGMTETLRLTSRAAETVRTRLTVEIGGDGASLGAVKSGEPAGPLLPSMTAGARTPDVVLTWSDDRHLTHVTAEPRPTVIEAGEAGQPSCIGFDLEVPPGQTRSVRLSVGTQRLASSAFDADPGADLVDWSAVRVRAADTRLDVVVSSALEDLRHLTMRDPDAPDDVFAGAGSPWYLTLFGRDSVWAARLSLPFGTALAGGTLRALARRQGRVDDPATAEQPGKILHEVRREQYVDDVTGLALPSTYYGTVDATSLWVCLLHDAWRHGLPEDEVRALLPPLRAALAWISRQVQDSPDGLLRYVDRTGTGLANQGWKDSGDSMRRSDGSIAPAPIALLEAQTYAVEAARKARALLAALDPGRSQEGEDLDRLADVLQTRVRQAFWVRGPRGPHLAMALDADGRPVDGIGSNMGHALGSGALTADEAALVADTLTGPDLLGPYGIATLSRSNPAYNPIGYHTGSVWVHDTAIGLLGLVAEGRAERAGDVARALVASSAAFGYRWPELYAGDPVLARPAPYPASCRPQAWSAASAAAVVTAVLGLRVDVPGRHVEVRPLPSLPFGPLTVSGLRYGPTAFAVSVAADGTTSVQGLPDEVTVSTG</sequence>
<dbReference type="InterPro" id="IPR008928">
    <property type="entry name" value="6-hairpin_glycosidase_sf"/>
</dbReference>
<protein>
    <submittedName>
        <fullName evidence="3">Amylo-alpha-1,6-glucosidase</fullName>
    </submittedName>
</protein>
<dbReference type="Gene3D" id="1.50.10.10">
    <property type="match status" value="1"/>
</dbReference>
<dbReference type="Pfam" id="PF22422">
    <property type="entry name" value="MGH1-like_GH"/>
    <property type="match status" value="1"/>
</dbReference>
<dbReference type="EMBL" id="WLVL01000040">
    <property type="protein sequence ID" value="MTB72937.1"/>
    <property type="molecule type" value="Genomic_DNA"/>
</dbReference>
<dbReference type="SUPFAM" id="SSF48208">
    <property type="entry name" value="Six-hairpin glycosidases"/>
    <property type="match status" value="1"/>
</dbReference>
<dbReference type="InterPro" id="IPR012341">
    <property type="entry name" value="6hp_glycosidase-like_sf"/>
</dbReference>
<organism evidence="3 4">
    <name type="scientific">Arsenicicoccus cauae</name>
    <dbReference type="NCBI Taxonomy" id="2663847"/>
    <lineage>
        <taxon>Bacteria</taxon>
        <taxon>Bacillati</taxon>
        <taxon>Actinomycetota</taxon>
        <taxon>Actinomycetes</taxon>
        <taxon>Micrococcales</taxon>
        <taxon>Intrasporangiaceae</taxon>
        <taxon>Arsenicicoccus</taxon>
    </lineage>
</organism>
<dbReference type="RefSeq" id="WP_154594165.1">
    <property type="nucleotide sequence ID" value="NZ_WLVL01000040.1"/>
</dbReference>
<evidence type="ECO:0000259" key="2">
    <source>
        <dbReference type="Pfam" id="PF22422"/>
    </source>
</evidence>
<dbReference type="AlphaFoldDB" id="A0A6I3IGS4"/>
<proteinExistence type="predicted"/>
<evidence type="ECO:0000313" key="4">
    <source>
        <dbReference type="Proteomes" id="UP000431092"/>
    </source>
</evidence>
<dbReference type="InterPro" id="IPR032856">
    <property type="entry name" value="GDE_N_bis"/>
</dbReference>
<gene>
    <name evidence="3" type="ORF">GGG17_13360</name>
</gene>
<reference evidence="3 4" key="1">
    <citation type="submission" date="2019-11" db="EMBL/GenBank/DDBJ databases">
        <title>Whole genome sequencing identifies a novel species of the genus Arsenicicoccus isolated from human blood.</title>
        <authorList>
            <person name="Jeong J.H."/>
            <person name="Kweon O.J."/>
            <person name="Kim H.R."/>
            <person name="Kim T.-H."/>
            <person name="Ha S.-M."/>
            <person name="Lee M.-K."/>
        </authorList>
    </citation>
    <scope>NUCLEOTIDE SEQUENCE [LARGE SCALE GENOMIC DNA]</scope>
    <source>
        <strain evidence="3 4">MKL-02</strain>
    </source>
</reference>
<evidence type="ECO:0000313" key="3">
    <source>
        <dbReference type="EMBL" id="MTB72937.1"/>
    </source>
</evidence>
<feature type="domain" description="Mannosylglycerate hydrolase MGH1-like glycoside hydrolase" evidence="2">
    <location>
        <begin position="352"/>
        <end position="599"/>
    </location>
</feature>
<dbReference type="GO" id="GO:0005975">
    <property type="term" value="P:carbohydrate metabolic process"/>
    <property type="evidence" value="ECO:0007669"/>
    <property type="project" value="InterPro"/>
</dbReference>
<dbReference type="Proteomes" id="UP000431092">
    <property type="component" value="Unassembled WGS sequence"/>
</dbReference>
<accession>A0A6I3IGS4</accession>
<dbReference type="Pfam" id="PF14742">
    <property type="entry name" value="GDE_N_bis"/>
    <property type="match status" value="1"/>
</dbReference>
<comment type="caution">
    <text evidence="3">The sequence shown here is derived from an EMBL/GenBank/DDBJ whole genome shotgun (WGS) entry which is preliminary data.</text>
</comment>
<dbReference type="InterPro" id="IPR054491">
    <property type="entry name" value="MGH1-like_GH"/>
</dbReference>
<keyword evidence="4" id="KW-1185">Reference proteome</keyword>
<name>A0A6I3IGS4_9MICO</name>
<evidence type="ECO:0000259" key="1">
    <source>
        <dbReference type="Pfam" id="PF14742"/>
    </source>
</evidence>
<feature type="domain" description="Putative glycogen debranching enzyme N-terminal" evidence="1">
    <location>
        <begin position="25"/>
        <end position="212"/>
    </location>
</feature>